<evidence type="ECO:0008006" key="7">
    <source>
        <dbReference type="Google" id="ProtNLM"/>
    </source>
</evidence>
<evidence type="ECO:0000256" key="2">
    <source>
        <dbReference type="ARBA" id="ARBA00022801"/>
    </source>
</evidence>
<dbReference type="Proteomes" id="UP001146120">
    <property type="component" value="Unassembled WGS sequence"/>
</dbReference>
<evidence type="ECO:0000313" key="5">
    <source>
        <dbReference type="EMBL" id="DBA01798.1"/>
    </source>
</evidence>
<keyword evidence="4" id="KW-0732">Signal</keyword>
<feature type="region of interest" description="Disordered" evidence="3">
    <location>
        <begin position="353"/>
        <end position="373"/>
    </location>
</feature>
<reference evidence="5" key="2">
    <citation type="journal article" date="2023" name="Microbiol Resour">
        <title>Decontamination and Annotation of the Draft Genome Sequence of the Oomycete Lagenidium giganteum ARSEF 373.</title>
        <authorList>
            <person name="Morgan W.R."/>
            <person name="Tartar A."/>
        </authorList>
    </citation>
    <scope>NUCLEOTIDE SEQUENCE</scope>
    <source>
        <strain evidence="5">ARSEF 373</strain>
    </source>
</reference>
<accession>A0AAV2Z367</accession>
<feature type="compositionally biased region" description="Basic and acidic residues" evidence="3">
    <location>
        <begin position="362"/>
        <end position="371"/>
    </location>
</feature>
<feature type="signal peptide" evidence="4">
    <location>
        <begin position="1"/>
        <end position="19"/>
    </location>
</feature>
<dbReference type="PANTHER" id="PTHR43248">
    <property type="entry name" value="2-SUCCINYL-6-HYDROXY-2,4-CYCLOHEXADIENE-1-CARBOXYLATE SYNTHASE"/>
    <property type="match status" value="1"/>
</dbReference>
<dbReference type="InterPro" id="IPR051601">
    <property type="entry name" value="Serine_prot/Carboxylest_S33"/>
</dbReference>
<organism evidence="5 6">
    <name type="scientific">Lagenidium giganteum</name>
    <dbReference type="NCBI Taxonomy" id="4803"/>
    <lineage>
        <taxon>Eukaryota</taxon>
        <taxon>Sar</taxon>
        <taxon>Stramenopiles</taxon>
        <taxon>Oomycota</taxon>
        <taxon>Peronosporomycetes</taxon>
        <taxon>Pythiales</taxon>
        <taxon>Pythiaceae</taxon>
    </lineage>
</organism>
<dbReference type="InterPro" id="IPR029058">
    <property type="entry name" value="AB_hydrolase_fold"/>
</dbReference>
<evidence type="ECO:0000256" key="3">
    <source>
        <dbReference type="SAM" id="MobiDB-lite"/>
    </source>
</evidence>
<dbReference type="PANTHER" id="PTHR43248:SF3">
    <property type="entry name" value="AB HYDROLASE-1 DOMAIN-CONTAINING PROTEIN"/>
    <property type="match status" value="1"/>
</dbReference>
<comment type="similarity">
    <text evidence="1">Belongs to the peptidase S33 family.</text>
</comment>
<proteinExistence type="inferred from homology"/>
<dbReference type="Gene3D" id="3.40.50.1820">
    <property type="entry name" value="alpha/beta hydrolase"/>
    <property type="match status" value="1"/>
</dbReference>
<keyword evidence="6" id="KW-1185">Reference proteome</keyword>
<evidence type="ECO:0000256" key="4">
    <source>
        <dbReference type="SAM" id="SignalP"/>
    </source>
</evidence>
<evidence type="ECO:0000313" key="6">
    <source>
        <dbReference type="Proteomes" id="UP001146120"/>
    </source>
</evidence>
<comment type="caution">
    <text evidence="5">The sequence shown here is derived from an EMBL/GenBank/DDBJ whole genome shotgun (WGS) entry which is preliminary data.</text>
</comment>
<protein>
    <recommendedName>
        <fullName evidence="7">AB hydrolase-1 domain-containing protein</fullName>
    </recommendedName>
</protein>
<dbReference type="GO" id="GO:0016787">
    <property type="term" value="F:hydrolase activity"/>
    <property type="evidence" value="ECO:0007669"/>
    <property type="project" value="UniProtKB-KW"/>
</dbReference>
<feature type="chain" id="PRO_5043898411" description="AB hydrolase-1 domain-containing protein" evidence="4">
    <location>
        <begin position="20"/>
        <end position="583"/>
    </location>
</feature>
<dbReference type="EMBL" id="DAKRPA010000041">
    <property type="protein sequence ID" value="DBA01798.1"/>
    <property type="molecule type" value="Genomic_DNA"/>
</dbReference>
<evidence type="ECO:0000256" key="1">
    <source>
        <dbReference type="ARBA" id="ARBA00010088"/>
    </source>
</evidence>
<keyword evidence="2" id="KW-0378">Hydrolase</keyword>
<reference evidence="5" key="1">
    <citation type="submission" date="2022-11" db="EMBL/GenBank/DDBJ databases">
        <authorList>
            <person name="Morgan W.R."/>
            <person name="Tartar A."/>
        </authorList>
    </citation>
    <scope>NUCLEOTIDE SEQUENCE</scope>
    <source>
        <strain evidence="5">ARSEF 373</strain>
    </source>
</reference>
<gene>
    <name evidence="5" type="ORF">N0F65_002914</name>
</gene>
<dbReference type="AlphaFoldDB" id="A0AAV2Z367"/>
<name>A0AAV2Z367_9STRA</name>
<sequence>MTRISTLLAIAASATLVVATPAVAHQSTSPWTGCNDAATLIDPAANDLECAMIKMPLCHKGVCQSKQTIELFTQRLLAKHNPDSKPNVWLLSGGPGQNSNFASFMIELRRMSNDSINLYTLDHRGTVLSAYLSCGDDIEYTGYGDCFRKLLAQFDNKPEAFSVTSAATDVALLATKFASKAESYVYGISYGTYLTERVMHLAPNVVKGYVLDGVAADRSYPFTFMSNDMIPVSKRLAEACEENAYCRSKFEKEIAEHGSLNEAFINIVHGFDKSPNRCIDFIVQSRNGNETSNDTSSESGNRVSASQTVKQLLVDLISEQKRVLIPAYLYRIHRCNDNDMAFLQAFPVSSDSTGTSGSSHGGSDDADKDSKVPVTHSNSPFLYKVIVYSEMWQHPTPTAKKLNENATTTYLWQDSTDGVKEYCLVTGRHDEPACQDPAMNDIKNLYNSTPAFAYEPDRYSMEVATISDDVGVMVFGGGLDFQTPWEYSRLQYGDMKTTNKLMVEVKHGAHGNALWPVTSEDETQCGHNIFLSFVTNKANVRKVDTSCLKNVPAIQFNNPATAAELLGGALEGDAFEGTAQSVA</sequence>
<dbReference type="SUPFAM" id="SSF53474">
    <property type="entry name" value="alpha/beta-Hydrolases"/>
    <property type="match status" value="1"/>
</dbReference>